<dbReference type="InterPro" id="IPR007110">
    <property type="entry name" value="Ig-like_dom"/>
</dbReference>
<feature type="disulfide bond" evidence="17">
    <location>
        <begin position="999"/>
        <end position="1017"/>
    </location>
</feature>
<feature type="disulfide bond" evidence="17">
    <location>
        <begin position="1311"/>
        <end position="1326"/>
    </location>
</feature>
<feature type="disulfide bond" evidence="17">
    <location>
        <begin position="1335"/>
        <end position="1347"/>
    </location>
</feature>
<feature type="domain" description="EGF-like" evidence="22">
    <location>
        <begin position="4051"/>
        <end position="4090"/>
    </location>
</feature>
<feature type="disulfide bond" evidence="17">
    <location>
        <begin position="992"/>
        <end position="1004"/>
    </location>
</feature>
<dbReference type="SMART" id="SM00408">
    <property type="entry name" value="IGc2"/>
    <property type="match status" value="13"/>
</dbReference>
<dbReference type="PANTHER" id="PTHR22722">
    <property type="entry name" value="LOW-DENSITY LIPOPROTEIN RECEPTOR-RELATED PROTEIN 2-RELATED"/>
    <property type="match status" value="1"/>
</dbReference>
<evidence type="ECO:0000256" key="8">
    <source>
        <dbReference type="ARBA" id="ARBA00022737"/>
    </source>
</evidence>
<keyword evidence="5 16" id="KW-0245">EGF-like domain</keyword>
<name>A0A8D7ZVI7_CULPI</name>
<feature type="disulfide bond" evidence="16">
    <location>
        <begin position="3788"/>
        <end position="3797"/>
    </location>
</feature>
<feature type="disulfide bond" evidence="17">
    <location>
        <begin position="1085"/>
        <end position="1100"/>
    </location>
</feature>
<feature type="disulfide bond" evidence="17">
    <location>
        <begin position="963"/>
        <end position="981"/>
    </location>
</feature>
<feature type="disulfide bond" evidence="16">
    <location>
        <begin position="3804"/>
        <end position="3814"/>
    </location>
</feature>
<evidence type="ECO:0000256" key="18">
    <source>
        <dbReference type="PROSITE-ProRule" id="PRU00460"/>
    </source>
</evidence>
<feature type="domain" description="EGF-like" evidence="22">
    <location>
        <begin position="3800"/>
        <end position="3835"/>
    </location>
</feature>
<feature type="disulfide bond" evidence="17">
    <location>
        <begin position="1066"/>
        <end position="1078"/>
    </location>
</feature>
<keyword evidence="15 18" id="KW-0424">Laminin EGF-like domain</keyword>
<keyword evidence="12 16" id="KW-1015">Disulfide bond</keyword>
<keyword evidence="6 20" id="KW-0812">Transmembrane</keyword>
<feature type="disulfide bond" evidence="17">
    <location>
        <begin position="553"/>
        <end position="565"/>
    </location>
</feature>
<feature type="disulfide bond" evidence="17">
    <location>
        <begin position="638"/>
        <end position="656"/>
    </location>
</feature>
<dbReference type="SMART" id="SM00192">
    <property type="entry name" value="LDLa"/>
    <property type="match status" value="20"/>
</dbReference>
<feature type="disulfide bond" evidence="17">
    <location>
        <begin position="650"/>
        <end position="665"/>
    </location>
</feature>
<feature type="domain" description="Ig-like" evidence="24">
    <location>
        <begin position="3133"/>
        <end position="3214"/>
    </location>
</feature>
<dbReference type="Pfam" id="PF00057">
    <property type="entry name" value="Ldl_recept_a"/>
    <property type="match status" value="17"/>
</dbReference>
<feature type="disulfide bond" evidence="17">
    <location>
        <begin position="631"/>
        <end position="643"/>
    </location>
</feature>
<feature type="compositionally biased region" description="Basic residues" evidence="19">
    <location>
        <begin position="677"/>
        <end position="690"/>
    </location>
</feature>
<dbReference type="FunFam" id="4.10.400.10:FF:000062">
    <property type="entry name" value="Terribly reduced optic lobes, isoform AI"/>
    <property type="match status" value="1"/>
</dbReference>
<feature type="disulfide bond" evidence="17">
    <location>
        <begin position="1253"/>
        <end position="1265"/>
    </location>
</feature>
<feature type="domain" description="Laminin G" evidence="21">
    <location>
        <begin position="3842"/>
        <end position="4017"/>
    </location>
</feature>
<feature type="disulfide bond" evidence="17">
    <location>
        <begin position="531"/>
        <end position="546"/>
    </location>
</feature>
<dbReference type="InterPro" id="IPR001881">
    <property type="entry name" value="EGF-like_Ca-bd_dom"/>
</dbReference>
<dbReference type="SMART" id="SM00281">
    <property type="entry name" value="LamB"/>
    <property type="match status" value="3"/>
</dbReference>
<dbReference type="Pfam" id="PF13927">
    <property type="entry name" value="Ig_3"/>
    <property type="match status" value="10"/>
</dbReference>
<dbReference type="InterPro" id="IPR051221">
    <property type="entry name" value="LDLR-related"/>
</dbReference>
<evidence type="ECO:0000256" key="16">
    <source>
        <dbReference type="PROSITE-ProRule" id="PRU00076"/>
    </source>
</evidence>
<dbReference type="PROSITE" id="PS01186">
    <property type="entry name" value="EGF_2"/>
    <property type="match status" value="3"/>
</dbReference>
<dbReference type="FunFam" id="4.10.400.10:FF:000086">
    <property type="entry name" value="Terribly reduced optic lobes, isoform B"/>
    <property type="match status" value="1"/>
</dbReference>
<dbReference type="SMART" id="SM00282">
    <property type="entry name" value="LamG"/>
    <property type="match status" value="3"/>
</dbReference>
<accession>A0A8D7ZVI7</accession>
<dbReference type="SMART" id="SM00179">
    <property type="entry name" value="EGF_CA"/>
    <property type="match status" value="2"/>
</dbReference>
<feature type="domain" description="Ig-like" evidence="24">
    <location>
        <begin position="3316"/>
        <end position="3395"/>
    </location>
</feature>
<dbReference type="InterPro" id="IPR002172">
    <property type="entry name" value="LDrepeatLR_classA_rpt"/>
</dbReference>
<dbReference type="SUPFAM" id="SSF48726">
    <property type="entry name" value="Immunoglobulin"/>
    <property type="match status" value="13"/>
</dbReference>
<feature type="disulfide bond" evidence="17">
    <location>
        <begin position="1299"/>
        <end position="1317"/>
    </location>
</feature>
<dbReference type="InterPro" id="IPR003599">
    <property type="entry name" value="Ig_sub"/>
</dbReference>
<dbReference type="SUPFAM" id="SSF57424">
    <property type="entry name" value="LDL receptor-like module"/>
    <property type="match status" value="18"/>
</dbReference>
<feature type="domain" description="Ig-like" evidence="24">
    <location>
        <begin position="1372"/>
        <end position="1455"/>
    </location>
</feature>
<dbReference type="PROSITE" id="PS01209">
    <property type="entry name" value="LDLRA_1"/>
    <property type="match status" value="8"/>
</dbReference>
<evidence type="ECO:0000256" key="13">
    <source>
        <dbReference type="ARBA" id="ARBA00023170"/>
    </source>
</evidence>
<evidence type="ECO:0000256" key="3">
    <source>
        <dbReference type="ARBA" id="ARBA00022525"/>
    </source>
</evidence>
<feature type="disulfide bond" evidence="17">
    <location>
        <begin position="512"/>
        <end position="524"/>
    </location>
</feature>
<dbReference type="SMART" id="SM00180">
    <property type="entry name" value="EGF_Lam"/>
    <property type="match status" value="5"/>
</dbReference>
<keyword evidence="14" id="KW-0325">Glycoprotein</keyword>
<feature type="domain" description="Laminin EGF-like" evidence="23">
    <location>
        <begin position="2090"/>
        <end position="2139"/>
    </location>
</feature>
<dbReference type="InterPro" id="IPR036179">
    <property type="entry name" value="Ig-like_dom_sf"/>
</dbReference>
<evidence type="ECO:0000256" key="7">
    <source>
        <dbReference type="ARBA" id="ARBA00022729"/>
    </source>
</evidence>
<dbReference type="Gene3D" id="4.10.400.10">
    <property type="entry name" value="Low-density Lipoprotein Receptor"/>
    <property type="match status" value="19"/>
</dbReference>
<evidence type="ECO:0000256" key="12">
    <source>
        <dbReference type="ARBA" id="ARBA00023157"/>
    </source>
</evidence>
<feature type="region of interest" description="Disordered" evidence="19">
    <location>
        <begin position="3093"/>
        <end position="3139"/>
    </location>
</feature>
<feature type="domain" description="Laminin IV type A" evidence="25">
    <location>
        <begin position="1875"/>
        <end position="2056"/>
    </location>
</feature>
<feature type="disulfide bond" evidence="17">
    <location>
        <begin position="914"/>
        <end position="926"/>
    </location>
</feature>
<feature type="disulfide bond" evidence="17">
    <location>
        <begin position="933"/>
        <end position="948"/>
    </location>
</feature>
<dbReference type="Pfam" id="PF24973">
    <property type="entry name" value="EGF_LMN_ATRN"/>
    <property type="match status" value="1"/>
</dbReference>
<dbReference type="GO" id="GO:0005604">
    <property type="term" value="C:basement membrane"/>
    <property type="evidence" value="ECO:0007669"/>
    <property type="project" value="UniProtKB-SubCell"/>
</dbReference>
<dbReference type="PROSITE" id="PS50835">
    <property type="entry name" value="IG_LIKE"/>
    <property type="match status" value="13"/>
</dbReference>
<dbReference type="InterPro" id="IPR023415">
    <property type="entry name" value="LDLR_class-A_CS"/>
</dbReference>
<sequence>MGSETRILGGGRLTVVVVLLLSTSIIGIQSINSQHYYDTDLVFDDSSTIPSKASKSNTATNLVNDDEERLFDLGASNDQPAFISDDDIEAANDYDEDETPEEEAYENDEMRAIAAAPQDESQNWLVRSVHRIKRSIDNLLSGNDKATKKPKKRKNPKKMVNGSKKVRDSDLIVGKKIGRKNPKSNEEKKSGKPKNVHRSQTGKRRGHEEALRLKRQYDGLADDEDTLSGSGGPLEIESENAYKLTLTVMKPWRQALADKESTEFKQVAREVAGTLHNLLSRLDDEANFIITVLKLERNPDSVGETFITFEINVDKHAINRQTIDNVLRTSIEQGYGQFDMKGYSLISEGILDEDYTDTDYADPGTDKSIDTDFESEKPFISERANTVSSVNLEDDDDNIIVETETQPALPPSTHKNDPTEDLCRGDDKVRCGKTNVFICDIQRCDGQPDCPNGEDEDPASCPENVRDCSDDEFSCDQERCIPKSKQCDSHQDCDDGTDEIDCPTEAPPARDCLHDEFSCPDGSCIPSEQKCDGVLDCEHGEDEENCSANPHKCLEDEFQCNDGRCIPNNNVCDGSKHCSDGEDEDCITEDSCNSYEFTCDNGDCTDKHNECNGVRDCGDGSDERNCPSRRCNDNEFACNDGSCTHQSNQCNGRDDCPDGSDEHNCHDNSHLKSLDHHNHHNRPSASHHHNQQTPSPARNDRCGPDSFECHDGICIADYKKCNGIVDCHDQSDELHCPYDFDVEEGEEEEEDTCTDDEFFCDGRCLDKRLQCDGRIDCQSGEDEENCPDSNECNDSEFACDEKCIDRDGYCDGLSDCADGTDENNCIICQAGAFHCKSRECIPSSKRCDGTVDCTDSSDEIDCNSNSSNGTSGACNSDQWQCDNGICINSEFRCDSQIDCSDRSDEENCPPGQRCTVDEFSCDDGSCIDIDRQCDQHQDCNDGSDERNCDHYYPPAERCPQHECPDGTCIEHSQRCDGRRDCRDGSDEHNCPCRANEFTCNDGQCIPKYLVCNRQPDCRDQSDERNCTCSRAEFRCNTGECIPESRRCDLRVDCADGSDEHGCKPQCRDHEFTCGDGSCIDKRQKCDRRYDCADRSDELNCNIDRCNRSMFRCENGPCIPRSLRCNGRVDCPYDTSDELDCIDYATPSEDNSRLNLRTYPDEQIIKESREVVFQCRDEGPIRAKVKWSRANGLPLPPGSRDINGRLEIPNIRFDHNGDYICEAVGFPKSTPGGSKTVHLIVERYYPAERPPSACSITQATCMNGDCIAKSQICDGNFDCVDGSDESGCRESQCEPNEFRCSNKKCILKTWRCDGESDCGDGSDEENCATLPPDAACRYDEFQCRSGQCIPKSFQCDSHPDCFDKSDEIGCMAPSVIQPPPPSLSIQAGGVLNITCRATGIPVPLIVWRLNWGHVPSKCNSVSDNGFGVLTCNDMQLIDSGAYSCEIINSMGTHFVSPDTIVVVSGNDTVCRNGYFNSKARHPEECINCFCFGVSNQCKSADLYTYALNPTVSSLTVVGVEGPWTGQRRITEGEFSNHDLTVTRHGVQLRLANIVPGRQVPYYSLPVEYKGNQLKSYGGSIRYQVEYDGTGNPNTAPDIIVKGNGIILLYKHNAPFYPDERNAVSATFLPGTWRKDDNSLASREDIMMVLADVESILIKMLYIEGVERNIELLDIAMDSAATQNLGLGSATLVEECRCPPGYRGLSCESCDFGYVRQSSGPWLGRCVPRAQECRPGYYGDPNRGIPCQPCPCPVPGDKSRARTCSLDNYNNVICNCDRGYTGDRCQQCAPGYVGNPMGDGCFPGQVTNCNSEGTQQALPDGRCICKTGVTGTYCDRCAAEHFYMHEKGCVECFCMGISRSCTSTSLYRDTVQATFNDGQSGFSLISDYANPEIIATNLPASSREIVYRNFGTSDDTFYWRLPAKFLGNKLTSYGGFLNYTLRYTPHSSGGASRNNSPDVVLHSGNKIKLHHYRTDGSISPIGSSTYTVPIVEDFWQNYEDGNKVLRPYLLMALANVSDIFIKATYNTVSNEAALSHVGLDIASENDYGSGTRAWPVEQCQCSQGHIGLSCEDCGPGYYKGDGGLYLGLCEKCECNEHSDECDPVTGECLNCRHNTYGSNCEHCKPPYVGNATGGTPYDCTMDKPDSSFNCQHCDPRGSTVRCEGQCECKRLVEGYRCDQCREGSFDLSAQNVDGCRECFCSGVTKSCSKSRFFREDLPLFISGDDGFTLTDRDGHVLVTDNFDVAPNRNEISYNFRDRSTYYWSLPERLLGNQILSYGANLTITQSTVGSEPSQDQDIILIGNGLKLFWTRPHYEDGTYSVPLLESYWKNVGSRGVYQASRSDLMTVLSKLDHILVRATVRDYTTRSSISDIVLGTAVNVRTDYEPAEEVEVCRCPPGYRGTSCELCDDLYYKDVFDRSAGITGVCKPCPCDNADSCEADSRGDVICNCLPGFTGPNCDNPQFDSLTNPSEHNITNRKINCSDYAIVFYNRSVSFDHYQIHDDKGVEIGIIYKIKRSHTGVHEDHVTERPPPPVIEVVVTAPTIQIVEVGSRIRLGCTARYIVSKHPIDVRWDRIGGRLPDRAYIESGTLTITNVQISDSGIYVCQAGSGPDTANQRVTVTVEGGSSSRKPEVSLSEDVIDRDEFRSADVTCTATGFPTPIVTWERMDNHPLSSNVIIEYGLLRFNSLRKSDEGTYRCSARNDIGESDKILHVYVRESRPSPTHPDHAYETVVINPDNYQGRSGEQITLTCVCQPRGQVRWAKTGEPDLPRNSYIQNELLIIEHATAENSGRYTCTAIFPSGRERSSFVDVSVSPARPDFTSPRVKPLDNKHAVTQGTDYTVICEASGNPQPTIKWTLSGKPFAPNVQQIGNTLRIVNAQPANGGVYICLAENSEGMDRSYTVLDIDRRESPVLELYPTEPQVIKVGESTRLSCRATAGVPYPTLKWVRRDRRPLSARVTQDYPGVITLREVTLDDAGEYECRAENSAGSTSLSASIDVQLAPIITITPPVEELKIREGDELSIQCTARGKPEPNVVIKPPHHQDTDPRHLSSYEGRGSANVHIYQAEVKHSGTYECIATSLAGTDSRFITIQVDKKRGDLGPHDNDRDYEEPDRPIRPPPPYDNNRPHQPQPQPPYYDRPQQHTYKAILGERSELLCNEASRGARTEWRRADGRRLPAGSIPRDGQLIIENTGHDATGLYDCVAHDIAASPTTIVQIMLQVIEPPRISFSPTMPMVVRSGETVTITCNATGEQPIRILWHGENMQYLPDRIRVSGQYLQFTQITQEDAGRYYCSASNRHGNVTKVAEVIVNRNEMIPDIPSHGRVHEVYRGSSISLDCKLPDNHYYPGLTYHWSRLDRPLPYNVRTEDRVLQLNYIRDEDAGRYECRMNYPNGSVAYDFVDVVIKAPQSLPILRLEPTVSYLRPGESVVVDCSSSAGSHVPVSWQRLGGQPLPYNFRQDGNRLIIQDVTETDGGKYTCVCHTDDGLQYISDFELTVSPARQPETQRTSKVEYAERGSTVKLQCNTDIHPTSFHWSRDRGTFNADQNITVPILTLTDVQAADAGTYICTARHNGQSVDVLTILVVNGAIPFFPQSPKSFMAFNKIDNAYSKFNFEISFKPEKLNGLILYNGQRRPNGDYISVSLRNGFPQFKFDFNGQLVSLQPEKPIHMGQWHTIKVNRVRNNGFLLVDDQAPVVFPDKLKFHGLNLDDNLYIGGVPSFANIPASAVEAREGFVGCISRLVINGREIQLHQEAITNEGTTSCEPCADDPCKNSGVCLDTQSETGYSCVCQDGYTGKDCRIEGQKCMSGTCGIGRCEETENGAECYCPIHKTGPRCQYTEHYTDDTLAFKDGSYAAYDKFQTKRSAKFRFKADNLEDGVLLYAVENEKTYGDFIAIILKDGFVELRYSVAGKIPPVILKSTVPIRVNQWHDVSAGRSRGGLAYLQVDEEPLLNEPKIGRATAIALKSNVYVGGYDKSVLLNRAVSVSRGFEGCISNLEISGNTLNMIDDIKDSANLYNCGHQQNSIDNGSENDEDNEIDPCKPGYGGPNCDVIVDVCLAQRPCENGAVCHSKLNELQHTCECQTGFLGRKCENMYATNIGSQFRGDGFLEIDPKAIAASADQYETKLAIMFSTTHYNGMLLWYGQRNGDVFSGDDYISLSVHEGFLELGMRLNGEESTLRNEDVFVADGEQHVAVITREANRNRLEVDHFSSHGETRPTRKQDIHLPGSIYIGGAPDLNRFTGDRFNESFNGCIYVIENPDTSRAVPLQDFAIRTVNVDVCDDNVDLGTEPPVV</sequence>
<dbReference type="GO" id="GO:0005509">
    <property type="term" value="F:calcium ion binding"/>
    <property type="evidence" value="ECO:0007669"/>
    <property type="project" value="InterPro"/>
</dbReference>
<dbReference type="GO" id="GO:0009653">
    <property type="term" value="P:anatomical structure morphogenesis"/>
    <property type="evidence" value="ECO:0007669"/>
    <property type="project" value="UniProtKB-ARBA"/>
</dbReference>
<feature type="disulfide bond" evidence="17">
    <location>
        <begin position="835"/>
        <end position="853"/>
    </location>
</feature>
<feature type="domain" description="Laminin EGF-like" evidence="23">
    <location>
        <begin position="2148"/>
        <end position="2195"/>
    </location>
</feature>
<evidence type="ECO:0000259" key="25">
    <source>
        <dbReference type="PROSITE" id="PS51115"/>
    </source>
</evidence>
<feature type="disulfide bond" evidence="17">
    <location>
        <begin position="847"/>
        <end position="862"/>
    </location>
</feature>
<feature type="domain" description="Ig-like" evidence="24">
    <location>
        <begin position="3224"/>
        <end position="3308"/>
    </location>
</feature>
<feature type="disulfide bond" evidence="16">
    <location>
        <begin position="1823"/>
        <end position="1832"/>
    </location>
</feature>
<feature type="disulfide bond" evidence="17">
    <location>
        <begin position="1354"/>
        <end position="1369"/>
    </location>
</feature>
<feature type="disulfide bond" evidence="17">
    <location>
        <begin position="1028"/>
        <end position="1040"/>
    </location>
</feature>
<feature type="domain" description="Ig-like" evidence="24">
    <location>
        <begin position="2821"/>
        <end position="2902"/>
    </location>
</feature>
<dbReference type="EMBL" id="HBUE01004591">
    <property type="protein sequence ID" value="CAG6445336.1"/>
    <property type="molecule type" value="Transcribed_RNA"/>
</dbReference>
<evidence type="ECO:0000256" key="4">
    <source>
        <dbReference type="ARBA" id="ARBA00022530"/>
    </source>
</evidence>
<feature type="disulfide bond" evidence="17">
    <location>
        <begin position="611"/>
        <end position="626"/>
    </location>
</feature>
<organism evidence="26">
    <name type="scientific">Culex pipiens</name>
    <name type="common">House mosquito</name>
    <dbReference type="NCBI Taxonomy" id="7175"/>
    <lineage>
        <taxon>Eukaryota</taxon>
        <taxon>Metazoa</taxon>
        <taxon>Ecdysozoa</taxon>
        <taxon>Arthropoda</taxon>
        <taxon>Hexapoda</taxon>
        <taxon>Insecta</taxon>
        <taxon>Pterygota</taxon>
        <taxon>Neoptera</taxon>
        <taxon>Endopterygota</taxon>
        <taxon>Diptera</taxon>
        <taxon>Nematocera</taxon>
        <taxon>Culicoidea</taxon>
        <taxon>Culicidae</taxon>
        <taxon>Culicinae</taxon>
        <taxon>Culicini</taxon>
        <taxon>Culex</taxon>
        <taxon>Culex</taxon>
    </lineage>
</organism>
<dbReference type="Gene3D" id="2.10.25.10">
    <property type="entry name" value="Laminin"/>
    <property type="match status" value="5"/>
</dbReference>
<keyword evidence="13" id="KW-0675">Receptor</keyword>
<feature type="disulfide bond" evidence="17">
    <location>
        <begin position="1260"/>
        <end position="1278"/>
    </location>
</feature>
<dbReference type="Pfam" id="PF00052">
    <property type="entry name" value="Laminin_B"/>
    <property type="match status" value="3"/>
</dbReference>
<feature type="domain" description="Laminin G" evidence="21">
    <location>
        <begin position="3587"/>
        <end position="3764"/>
    </location>
</feature>
<feature type="disulfide bond" evidence="17">
    <location>
        <begin position="599"/>
        <end position="617"/>
    </location>
</feature>
<dbReference type="FunFam" id="2.10.25.10:FF:000106">
    <property type="entry name" value="Heparan sulfate proteoglycan 2"/>
    <property type="match status" value="1"/>
</dbReference>
<keyword evidence="10 20" id="KW-1133">Transmembrane helix</keyword>
<keyword evidence="11 20" id="KW-0472">Membrane</keyword>
<dbReference type="InterPro" id="IPR036055">
    <property type="entry name" value="LDL_receptor-like_sf"/>
</dbReference>
<dbReference type="GO" id="GO:0048731">
    <property type="term" value="P:system development"/>
    <property type="evidence" value="ECO:0007669"/>
    <property type="project" value="UniProtKB-ARBA"/>
</dbReference>
<feature type="compositionally biased region" description="Basic residues" evidence="19">
    <location>
        <begin position="191"/>
        <end position="205"/>
    </location>
</feature>
<evidence type="ECO:0000256" key="6">
    <source>
        <dbReference type="ARBA" id="ARBA00022692"/>
    </source>
</evidence>
<dbReference type="InterPro" id="IPR056863">
    <property type="entry name" value="LMN_ATRN_NET-like_EGF"/>
</dbReference>
<dbReference type="SMART" id="SM00181">
    <property type="entry name" value="EGF"/>
    <property type="match status" value="10"/>
</dbReference>
<feature type="disulfide bond" evidence="16">
    <location>
        <begin position="3769"/>
        <end position="3786"/>
    </location>
</feature>
<evidence type="ECO:0000256" key="15">
    <source>
        <dbReference type="ARBA" id="ARBA00023292"/>
    </source>
</evidence>
<feature type="domain" description="Ig-like" evidence="24">
    <location>
        <begin position="2910"/>
        <end position="2996"/>
    </location>
</feature>
<feature type="disulfide bond" evidence="17">
    <location>
        <begin position="1292"/>
        <end position="1304"/>
    </location>
</feature>
<dbReference type="Gene3D" id="2.170.300.10">
    <property type="entry name" value="Tie2 ligand-binding domain superfamily"/>
    <property type="match status" value="2"/>
</dbReference>
<feature type="disulfide bond" evidence="18">
    <location>
        <begin position="2109"/>
        <end position="2118"/>
    </location>
</feature>
<dbReference type="Pfam" id="PF00053">
    <property type="entry name" value="EGF_laminin"/>
    <property type="match status" value="5"/>
</dbReference>
<feature type="domain" description="EGF-like" evidence="22">
    <location>
        <begin position="1795"/>
        <end position="1833"/>
    </location>
</feature>
<feature type="compositionally biased region" description="Basic residues" evidence="19">
    <location>
        <begin position="148"/>
        <end position="157"/>
    </location>
</feature>
<feature type="disulfide bond" evidence="16">
    <location>
        <begin position="4080"/>
        <end position="4089"/>
    </location>
</feature>
<keyword evidence="3" id="KW-0964">Secreted</keyword>
<feature type="disulfide bond" evidence="17">
    <location>
        <begin position="828"/>
        <end position="840"/>
    </location>
</feature>
<evidence type="ECO:0000256" key="9">
    <source>
        <dbReference type="ARBA" id="ARBA00022869"/>
    </source>
</evidence>
<feature type="domain" description="Ig-like" evidence="24">
    <location>
        <begin position="2629"/>
        <end position="2714"/>
    </location>
</feature>
<feature type="disulfide bond" evidence="17">
    <location>
        <begin position="881"/>
        <end position="899"/>
    </location>
</feature>
<dbReference type="Pfam" id="PF02210">
    <property type="entry name" value="Laminin_G_2"/>
    <property type="match status" value="3"/>
</dbReference>
<keyword evidence="8" id="KW-0677">Repeat</keyword>
<evidence type="ECO:0000259" key="22">
    <source>
        <dbReference type="PROSITE" id="PS50026"/>
    </source>
</evidence>
<feature type="disulfide bond" evidence="17">
    <location>
        <begin position="702"/>
        <end position="714"/>
    </location>
</feature>
<feature type="domain" description="EGF-like" evidence="22">
    <location>
        <begin position="3762"/>
        <end position="3798"/>
    </location>
</feature>
<feature type="disulfide bond" evidence="17">
    <location>
        <begin position="709"/>
        <end position="727"/>
    </location>
</feature>
<feature type="disulfide bond" evidence="17">
    <location>
        <begin position="921"/>
        <end position="939"/>
    </location>
</feature>
<feature type="disulfide bond" evidence="18">
    <location>
        <begin position="2148"/>
        <end position="2160"/>
    </location>
</feature>
<evidence type="ECO:0000256" key="10">
    <source>
        <dbReference type="ARBA" id="ARBA00022989"/>
    </source>
</evidence>
<feature type="disulfide bond" evidence="17">
    <location>
        <begin position="1112"/>
        <end position="1130"/>
    </location>
</feature>
<feature type="disulfide bond" evidence="16">
    <location>
        <begin position="4061"/>
        <end position="4078"/>
    </location>
</feature>
<dbReference type="Gene3D" id="2.60.40.10">
    <property type="entry name" value="Immunoglobulins"/>
    <property type="match status" value="12"/>
</dbReference>
<evidence type="ECO:0000256" key="19">
    <source>
        <dbReference type="SAM" id="MobiDB-lite"/>
    </source>
</evidence>
<dbReference type="SUPFAM" id="SSF49899">
    <property type="entry name" value="Concanavalin A-like lectins/glucanases"/>
    <property type="match status" value="3"/>
</dbReference>
<feature type="disulfide bond" evidence="17">
    <location>
        <begin position="592"/>
        <end position="604"/>
    </location>
</feature>
<feature type="domain" description="Laminin EGF-like" evidence="23">
    <location>
        <begin position="1748"/>
        <end position="1801"/>
    </location>
</feature>
<dbReference type="GO" id="GO:0043235">
    <property type="term" value="C:receptor complex"/>
    <property type="evidence" value="ECO:0007669"/>
    <property type="project" value="TreeGrafter"/>
</dbReference>
<evidence type="ECO:0000256" key="1">
    <source>
        <dbReference type="ARBA" id="ARBA00004167"/>
    </source>
</evidence>
<dbReference type="GO" id="GO:0030154">
    <property type="term" value="P:cell differentiation"/>
    <property type="evidence" value="ECO:0007669"/>
    <property type="project" value="UniProtKB-ARBA"/>
</dbReference>
<dbReference type="CDD" id="cd00112">
    <property type="entry name" value="LDLa"/>
    <property type="match status" value="19"/>
</dbReference>
<dbReference type="InterPro" id="IPR003598">
    <property type="entry name" value="Ig_sub2"/>
</dbReference>
<feature type="disulfide bond" evidence="17">
    <location>
        <begin position="874"/>
        <end position="886"/>
    </location>
</feature>
<feature type="disulfide bond" evidence="17">
    <location>
        <begin position="1105"/>
        <end position="1117"/>
    </location>
</feature>
<dbReference type="PROSITE" id="PS50025">
    <property type="entry name" value="LAM_G_DOMAIN"/>
    <property type="match status" value="3"/>
</dbReference>
<feature type="domain" description="Laminin IV type A" evidence="25">
    <location>
        <begin position="2220"/>
        <end position="2390"/>
    </location>
</feature>
<dbReference type="PRINTS" id="PR00261">
    <property type="entry name" value="LDLRECEPTOR"/>
</dbReference>
<dbReference type="PROSITE" id="PS51115">
    <property type="entry name" value="LAMININ_IVA"/>
    <property type="match status" value="3"/>
</dbReference>
<dbReference type="PROSITE" id="PS50026">
    <property type="entry name" value="EGF_3"/>
    <property type="match status" value="5"/>
</dbReference>
<evidence type="ECO:0000256" key="14">
    <source>
        <dbReference type="ARBA" id="ARBA00023180"/>
    </source>
</evidence>
<feature type="domain" description="Laminin IV type A" evidence="25">
    <location>
        <begin position="1508"/>
        <end position="1693"/>
    </location>
</feature>
<dbReference type="PROSITE" id="PS00022">
    <property type="entry name" value="EGF_1"/>
    <property type="match status" value="6"/>
</dbReference>
<feature type="domain" description="Ig-like" evidence="24">
    <location>
        <begin position="3410"/>
        <end position="3477"/>
    </location>
</feature>
<dbReference type="GO" id="GO:0048513">
    <property type="term" value="P:animal organ development"/>
    <property type="evidence" value="ECO:0007669"/>
    <property type="project" value="UniProtKB-ARBA"/>
</dbReference>
<feature type="domain" description="Laminin G" evidence="21">
    <location>
        <begin position="4096"/>
        <end position="4279"/>
    </location>
</feature>
<dbReference type="InterPro" id="IPR013783">
    <property type="entry name" value="Ig-like_fold"/>
</dbReference>
<feature type="domain" description="Ig-like" evidence="24">
    <location>
        <begin position="2530"/>
        <end position="2619"/>
    </location>
</feature>
<dbReference type="FunFam" id="4.10.400.10:FF:000034">
    <property type="entry name" value="Low-density lipoprotein receptor-related protein 2"/>
    <property type="match status" value="2"/>
</dbReference>
<dbReference type="CDD" id="cd00110">
    <property type="entry name" value="LamG"/>
    <property type="match status" value="3"/>
</dbReference>
<evidence type="ECO:0000256" key="2">
    <source>
        <dbReference type="ARBA" id="ARBA00004302"/>
    </source>
</evidence>
<dbReference type="InterPro" id="IPR001791">
    <property type="entry name" value="Laminin_G"/>
</dbReference>
<feature type="disulfide bond" evidence="17">
    <location>
        <begin position="1272"/>
        <end position="1287"/>
    </location>
</feature>
<feature type="domain" description="Ig-like" evidence="24">
    <location>
        <begin position="2723"/>
        <end position="2812"/>
    </location>
</feature>
<feature type="disulfide bond" evidence="18">
    <location>
        <begin position="2166"/>
        <end position="2175"/>
    </location>
</feature>
<dbReference type="FunFam" id="2.10.25.10:FF:000185">
    <property type="entry name" value="basement membrane-specific heparan sulfate proteoglycan core protein-like"/>
    <property type="match status" value="1"/>
</dbReference>
<feature type="disulfide bond" evidence="17">
    <location>
        <begin position="1342"/>
        <end position="1360"/>
    </location>
</feature>
<feature type="domain" description="Ig-like" evidence="24">
    <location>
        <begin position="1146"/>
        <end position="1237"/>
    </location>
</feature>
<feature type="disulfide bond" evidence="17">
    <location>
        <begin position="519"/>
        <end position="537"/>
    </location>
</feature>
<dbReference type="CDD" id="cd00055">
    <property type="entry name" value="EGF_Lam"/>
    <property type="match status" value="4"/>
</dbReference>
<keyword evidence="4" id="KW-0272">Extracellular matrix</keyword>
<evidence type="ECO:0000256" key="11">
    <source>
        <dbReference type="ARBA" id="ARBA00023136"/>
    </source>
</evidence>
<evidence type="ECO:0000313" key="26">
    <source>
        <dbReference type="EMBL" id="CAG6445336.1"/>
    </source>
</evidence>
<evidence type="ECO:0000256" key="20">
    <source>
        <dbReference type="SAM" id="Phobius"/>
    </source>
</evidence>
<feature type="disulfide bond" evidence="17">
    <location>
        <begin position="1073"/>
        <end position="1091"/>
    </location>
</feature>
<feature type="disulfide bond" evidence="17">
    <location>
        <begin position="487"/>
        <end position="502"/>
    </location>
</feature>
<feature type="disulfide bond" evidence="16">
    <location>
        <begin position="2447"/>
        <end position="2456"/>
    </location>
</feature>
<evidence type="ECO:0000259" key="21">
    <source>
        <dbReference type="PROSITE" id="PS50025"/>
    </source>
</evidence>
<feature type="disulfide bond" evidence="17">
    <location>
        <begin position="893"/>
        <end position="908"/>
    </location>
</feature>
<feature type="disulfide bond" evidence="17">
    <location>
        <begin position="810"/>
        <end position="825"/>
    </location>
</feature>
<dbReference type="InterPro" id="IPR000034">
    <property type="entry name" value="Laminin_IV"/>
</dbReference>
<protein>
    <submittedName>
        <fullName evidence="26">Basement membrane-specific heparan sulfate proteoglycan core protein</fullName>
    </submittedName>
</protein>
<feature type="region of interest" description="Disordered" evidence="19">
    <location>
        <begin position="676"/>
        <end position="699"/>
    </location>
</feature>
<feature type="disulfide bond" evidence="17">
    <location>
        <begin position="1011"/>
        <end position="1026"/>
    </location>
</feature>
<dbReference type="SUPFAM" id="SSF57196">
    <property type="entry name" value="EGF/Laminin"/>
    <property type="match status" value="3"/>
</dbReference>
<dbReference type="CDD" id="cd00054">
    <property type="entry name" value="EGF_CA"/>
    <property type="match status" value="1"/>
</dbReference>
<dbReference type="Gene3D" id="2.60.120.200">
    <property type="match status" value="3"/>
</dbReference>
<feature type="disulfide bond" evidence="17">
    <location>
        <begin position="1035"/>
        <end position="1053"/>
    </location>
</feature>
<comment type="subcellular location">
    <subcellularLocation>
        <location evidence="1">Membrane</location>
        <topology evidence="1">Single-pass membrane protein</topology>
    </subcellularLocation>
    <subcellularLocation>
        <location evidence="2">Secreted</location>
        <location evidence="2">Extracellular space</location>
        <location evidence="2">Extracellular matrix</location>
        <location evidence="2">Basement membrane</location>
    </subcellularLocation>
</comment>
<evidence type="ECO:0000256" key="5">
    <source>
        <dbReference type="ARBA" id="ARBA00022536"/>
    </source>
</evidence>
<dbReference type="InterPro" id="IPR013320">
    <property type="entry name" value="ConA-like_dom_sf"/>
</dbReference>
<feature type="disulfide bond" evidence="17">
    <location>
        <begin position="475"/>
        <end position="493"/>
    </location>
</feature>
<feature type="disulfide bond" evidence="17">
    <location>
        <begin position="771"/>
        <end position="786"/>
    </location>
</feature>
<comment type="caution">
    <text evidence="16">Lacks conserved residue(s) required for the propagation of feature annotation.</text>
</comment>
<keyword evidence="7" id="KW-0732">Signal</keyword>
<feature type="compositionally biased region" description="Basic and acidic residues" evidence="19">
    <location>
        <begin position="3093"/>
        <end position="3115"/>
    </location>
</feature>
<feature type="disulfide bond" evidence="18">
    <location>
        <begin position="1774"/>
        <end position="1783"/>
    </location>
</feature>
<keyword evidence="9" id="KW-0084">Basement membrane</keyword>
<feature type="disulfide bond" evidence="17">
    <location>
        <begin position="468"/>
        <end position="480"/>
    </location>
</feature>
<feature type="region of interest" description="Disordered" evidence="19">
    <location>
        <begin position="137"/>
        <end position="210"/>
    </location>
</feature>
<reference evidence="26" key="1">
    <citation type="submission" date="2021-05" db="EMBL/GenBank/DDBJ databases">
        <authorList>
            <person name="Alioto T."/>
            <person name="Alioto T."/>
            <person name="Gomez Garrido J."/>
        </authorList>
    </citation>
    <scope>NUCLEOTIDE SEQUENCE</scope>
</reference>
<feature type="disulfide bond" evidence="17">
    <location>
        <begin position="560"/>
        <end position="578"/>
    </location>
</feature>
<feature type="compositionally biased region" description="Basic and acidic residues" evidence="19">
    <location>
        <begin position="3040"/>
        <end position="3050"/>
    </location>
</feature>
<dbReference type="InterPro" id="IPR000742">
    <property type="entry name" value="EGF"/>
</dbReference>
<feature type="domain" description="Ig-like" evidence="24">
    <location>
        <begin position="3001"/>
        <end position="3089"/>
    </location>
</feature>
<feature type="disulfide bond" evidence="17">
    <location>
        <begin position="975"/>
        <end position="990"/>
    </location>
</feature>
<dbReference type="PROSITE" id="PS01248">
    <property type="entry name" value="EGF_LAM_1"/>
    <property type="match status" value="3"/>
</dbReference>
<feature type="disulfide bond" evidence="16">
    <location>
        <begin position="3825"/>
        <end position="3834"/>
    </location>
</feature>
<feature type="transmembrane region" description="Helical" evidence="20">
    <location>
        <begin position="12"/>
        <end position="31"/>
    </location>
</feature>
<dbReference type="PROSITE" id="PS50027">
    <property type="entry name" value="EGF_LAM_2"/>
    <property type="match status" value="3"/>
</dbReference>
<dbReference type="GO" id="GO:0005886">
    <property type="term" value="C:plasma membrane"/>
    <property type="evidence" value="ECO:0007669"/>
    <property type="project" value="TreeGrafter"/>
</dbReference>
<feature type="disulfide bond" evidence="17">
    <location>
        <begin position="721"/>
        <end position="736"/>
    </location>
</feature>
<dbReference type="SMART" id="SM00409">
    <property type="entry name" value="IG"/>
    <property type="match status" value="13"/>
</dbReference>
<feature type="domain" description="Ig-like" evidence="24">
    <location>
        <begin position="3501"/>
        <end position="3579"/>
    </location>
</feature>
<dbReference type="CDD" id="cd00096">
    <property type="entry name" value="Ig"/>
    <property type="match status" value="2"/>
</dbReference>
<evidence type="ECO:0000259" key="23">
    <source>
        <dbReference type="PROSITE" id="PS50027"/>
    </source>
</evidence>
<dbReference type="PROSITE" id="PS50068">
    <property type="entry name" value="LDLRA_2"/>
    <property type="match status" value="20"/>
</dbReference>
<evidence type="ECO:0000259" key="24">
    <source>
        <dbReference type="PROSITE" id="PS50835"/>
    </source>
</evidence>
<feature type="disulfide bond" evidence="17">
    <location>
        <begin position="1047"/>
        <end position="1062"/>
    </location>
</feature>
<dbReference type="InterPro" id="IPR002049">
    <property type="entry name" value="LE_dom"/>
</dbReference>
<evidence type="ECO:0000256" key="17">
    <source>
        <dbReference type="PROSITE-ProRule" id="PRU00124"/>
    </source>
</evidence>
<feature type="region of interest" description="Disordered" evidence="19">
    <location>
        <begin position="3029"/>
        <end position="3053"/>
    </location>
</feature>
<dbReference type="Pfam" id="PF00008">
    <property type="entry name" value="EGF"/>
    <property type="match status" value="1"/>
</dbReference>
<proteinExistence type="predicted"/>
<feature type="domain" description="EGF-like" evidence="22">
    <location>
        <begin position="2420"/>
        <end position="2457"/>
    </location>
</feature>